<reference evidence="3 4" key="1">
    <citation type="submission" date="2017-03" db="EMBL/GenBank/DDBJ databases">
        <title>Whole genome sequences of fourteen strains of Bradyrhizobium canariense and one strain of Bradyrhizobium japonicum isolated from Lupinus (Papilionoideae: Genisteae) species in Algeria.</title>
        <authorList>
            <person name="Crovadore J."/>
            <person name="Chekireb D."/>
            <person name="Brachmann A."/>
            <person name="Chablais R."/>
            <person name="Cochard B."/>
            <person name="Lefort F."/>
        </authorList>
    </citation>
    <scope>NUCLEOTIDE SEQUENCE [LARGE SCALE GENOMIC DNA]</scope>
    <source>
        <strain evidence="1 3">UBMA195</strain>
        <strain evidence="2 4">UBMAN05</strain>
    </source>
</reference>
<evidence type="ECO:0000313" key="2">
    <source>
        <dbReference type="EMBL" id="OSJ34984.1"/>
    </source>
</evidence>
<evidence type="ECO:0000313" key="1">
    <source>
        <dbReference type="EMBL" id="OSJ18542.1"/>
    </source>
</evidence>
<dbReference type="EMBL" id="NAFK01000116">
    <property type="protein sequence ID" value="OSJ34984.1"/>
    <property type="molecule type" value="Genomic_DNA"/>
</dbReference>
<sequence length="76" mass="7852">MRTAWTPHAPTASSLAGEAIVSGSTGQDSLKIGSVKFGPVAIDQFPAVILNTAVQSSAARPKAAYIVAWRRCVAPT</sequence>
<dbReference type="Proteomes" id="UP000193553">
    <property type="component" value="Unassembled WGS sequence"/>
</dbReference>
<evidence type="ECO:0000313" key="4">
    <source>
        <dbReference type="Proteomes" id="UP000193884"/>
    </source>
</evidence>
<keyword evidence="4" id="KW-1185">Reference proteome</keyword>
<dbReference type="Proteomes" id="UP000193884">
    <property type="component" value="Unassembled WGS sequence"/>
</dbReference>
<accession>A0A1X3EDJ5</accession>
<evidence type="ECO:0000313" key="3">
    <source>
        <dbReference type="Proteomes" id="UP000193553"/>
    </source>
</evidence>
<protein>
    <submittedName>
        <fullName evidence="1">Uncharacterized protein</fullName>
    </submittedName>
</protein>
<proteinExistence type="predicted"/>
<gene>
    <name evidence="2" type="ORF">BST63_02740</name>
    <name evidence="1" type="ORF">BSZ18_02100</name>
</gene>
<dbReference type="AlphaFoldDB" id="A0A1X3EDJ5"/>
<dbReference type="EMBL" id="NAFI01000128">
    <property type="protein sequence ID" value="OSJ18542.1"/>
    <property type="molecule type" value="Genomic_DNA"/>
</dbReference>
<comment type="caution">
    <text evidence="1">The sequence shown here is derived from an EMBL/GenBank/DDBJ whole genome shotgun (WGS) entry which is preliminary data.</text>
</comment>
<name>A0A1X3EDJ5_9BRAD</name>
<organism evidence="1 3">
    <name type="scientific">Bradyrhizobium canariense</name>
    <dbReference type="NCBI Taxonomy" id="255045"/>
    <lineage>
        <taxon>Bacteria</taxon>
        <taxon>Pseudomonadati</taxon>
        <taxon>Pseudomonadota</taxon>
        <taxon>Alphaproteobacteria</taxon>
        <taxon>Hyphomicrobiales</taxon>
        <taxon>Nitrobacteraceae</taxon>
        <taxon>Bradyrhizobium</taxon>
    </lineage>
</organism>